<protein>
    <submittedName>
        <fullName evidence="1">Uncharacterized protein</fullName>
    </submittedName>
</protein>
<organism evidence="1 2">
    <name type="scientific">Sousa chinensis</name>
    <name type="common">Indo-pacific humpbacked dolphin</name>
    <name type="synonym">Steno chinensis</name>
    <dbReference type="NCBI Taxonomy" id="103600"/>
    <lineage>
        <taxon>Eukaryota</taxon>
        <taxon>Metazoa</taxon>
        <taxon>Chordata</taxon>
        <taxon>Craniata</taxon>
        <taxon>Vertebrata</taxon>
        <taxon>Euteleostomi</taxon>
        <taxon>Mammalia</taxon>
        <taxon>Eutheria</taxon>
        <taxon>Laurasiatheria</taxon>
        <taxon>Artiodactyla</taxon>
        <taxon>Whippomorpha</taxon>
        <taxon>Cetacea</taxon>
        <taxon>Odontoceti</taxon>
        <taxon>Delphinidae</taxon>
        <taxon>Sousa</taxon>
    </lineage>
</organism>
<sequence>RSGYSTVLASSINWLLEVKGPEPGGNIQL</sequence>
<dbReference type="Proteomes" id="UP000295264">
    <property type="component" value="Unassembled WGS sequence"/>
</dbReference>
<feature type="non-terminal residue" evidence="1">
    <location>
        <position position="1"/>
    </location>
</feature>
<comment type="caution">
    <text evidence="1">The sequence shown here is derived from an EMBL/GenBank/DDBJ whole genome shotgun (WGS) entry which is preliminary data.</text>
</comment>
<proteinExistence type="predicted"/>
<name>A0A484GWL4_SOUCH</name>
<keyword evidence="2" id="KW-1185">Reference proteome</keyword>
<evidence type="ECO:0000313" key="2">
    <source>
        <dbReference type="Proteomes" id="UP000295264"/>
    </source>
</evidence>
<accession>A0A484GWL4</accession>
<dbReference type="EMBL" id="QWLN02003861">
    <property type="protein sequence ID" value="TEA39710.1"/>
    <property type="molecule type" value="Genomic_DNA"/>
</dbReference>
<dbReference type="AlphaFoldDB" id="A0A484GWL4"/>
<evidence type="ECO:0000313" key="1">
    <source>
        <dbReference type="EMBL" id="TEA39710.1"/>
    </source>
</evidence>
<gene>
    <name evidence="1" type="ORF">DBR06_SOUSAS3410187</name>
</gene>
<reference evidence="1 2" key="1">
    <citation type="journal article" date="2018" name="Genomics">
        <title>Molecular footprints of inshore aquatic adaptation in Indo-Pacific humpback dolphin (Sousa chinensis).</title>
        <authorList>
            <person name="Ming Y."/>
            <person name="Jian J."/>
            <person name="Yu F."/>
            <person name="Yu X."/>
            <person name="Wang J."/>
            <person name="Liu W."/>
        </authorList>
    </citation>
    <scope>NUCLEOTIDE SEQUENCE [LARGE SCALE GENOMIC DNA]</scope>
    <source>
        <strain evidence="1">MY-2018</strain>
        <tissue evidence="1">Skin</tissue>
    </source>
</reference>